<keyword evidence="9" id="KW-0472">Membrane</keyword>
<dbReference type="InterPro" id="IPR007677">
    <property type="entry name" value="Gasdermin"/>
</dbReference>
<dbReference type="PANTHER" id="PTHR16399:SF15">
    <property type="entry name" value="GASDERMIN-D"/>
    <property type="match status" value="1"/>
</dbReference>
<dbReference type="GO" id="GO:0072559">
    <property type="term" value="C:NLRP3 inflammasome complex"/>
    <property type="evidence" value="ECO:0007669"/>
    <property type="project" value="TreeGrafter"/>
</dbReference>
<evidence type="ECO:0000256" key="10">
    <source>
        <dbReference type="ARBA" id="ARBA00023139"/>
    </source>
</evidence>
<organism evidence="15">
    <name type="scientific">Castor canadensis</name>
    <name type="common">American beaver</name>
    <dbReference type="NCBI Taxonomy" id="51338"/>
    <lineage>
        <taxon>Eukaryota</taxon>
        <taxon>Metazoa</taxon>
        <taxon>Chordata</taxon>
        <taxon>Craniata</taxon>
        <taxon>Vertebrata</taxon>
        <taxon>Euteleostomi</taxon>
        <taxon>Mammalia</taxon>
        <taxon>Eutheria</taxon>
        <taxon>Euarchontoglires</taxon>
        <taxon>Glires</taxon>
        <taxon>Rodentia</taxon>
        <taxon>Castorimorpha</taxon>
        <taxon>Castoridae</taxon>
        <taxon>Castor</taxon>
    </lineage>
</organism>
<evidence type="ECO:0000256" key="11">
    <source>
        <dbReference type="ARBA" id="ARBA00023288"/>
    </source>
</evidence>
<evidence type="ECO:0000259" key="13">
    <source>
        <dbReference type="Pfam" id="PF04598"/>
    </source>
</evidence>
<keyword evidence="7" id="KW-1210">Necrosis</keyword>
<accession>A0A250YJC1</accession>
<comment type="subcellular location">
    <subcellularLocation>
        <location evidence="2">Cell membrane</location>
        <topology evidence="2">Multi-pass membrane protein</topology>
    </subcellularLocation>
    <subcellularLocation>
        <location evidence="1">Cytoplasm</location>
        <location evidence="1">Cytosol</location>
    </subcellularLocation>
</comment>
<feature type="domain" description="Gasdermin pore forming" evidence="13">
    <location>
        <begin position="4"/>
        <end position="240"/>
    </location>
</feature>
<dbReference type="GO" id="GO:0070273">
    <property type="term" value="F:phosphatidylinositol-4-phosphate binding"/>
    <property type="evidence" value="ECO:0007669"/>
    <property type="project" value="TreeGrafter"/>
</dbReference>
<sequence length="521" mass="57608">MSSAFESVVRRVVRELDHSRELIPVDSLGNSTSFRPYYLLSRKPSKSWFWKTPYTCVNLSIKDILEPDAPEPGLERSGLFHFHDTVDGQQQGSVELVAPGQGKISGGATLSSSSSTSMKVRTLRVDPNTWEAMHQERRLRKPEPKILEQLRSRGNNLYVVTEVLQTQEKVQFTQTRKKDGSGQFALNMCLQVDSEGHLSQKKTVTIPAQSILAFRVAQLVINSDWDILLFPDEKQRTFQPPPTDAGKQTQHSFSFSSMKRSFYDCLSLLTDGTSEDQVVTEGFQGLRAEVKASSTKLENMEMELRQQLLEELGKVLQDEEALKTLEALLEQSFCCDERVEPLDGPAGAILECLVLPSRELVQELATPVFYLVGALTALNETQHQLLAKVLETGTLSGQLKLVRGHGVSDGMHGALVHLGRLVWAGTLGLRLVSPWLQSPILSWQVEHLVEHSTPWQEPSVVTLPPGLLGSGWGEDAPVWALLEECGLGLQTDAPQVCWESEAQGPTCALYASLALLSGLGQ</sequence>
<evidence type="ECO:0000256" key="5">
    <source>
        <dbReference type="ARBA" id="ARBA00022475"/>
    </source>
</evidence>
<feature type="domain" description="Gasdermin PUB" evidence="14">
    <location>
        <begin position="283"/>
        <end position="403"/>
    </location>
</feature>
<dbReference type="InterPro" id="IPR041263">
    <property type="entry name" value="Gasdermin_PUB"/>
</dbReference>
<keyword evidence="5" id="KW-1003">Cell membrane</keyword>
<evidence type="ECO:0000256" key="6">
    <source>
        <dbReference type="ARBA" id="ARBA00022490"/>
    </source>
</evidence>
<dbReference type="GO" id="GO:0005546">
    <property type="term" value="F:phosphatidylinositol-4,5-bisphosphate binding"/>
    <property type="evidence" value="ECO:0007669"/>
    <property type="project" value="TreeGrafter"/>
</dbReference>
<evidence type="ECO:0000256" key="4">
    <source>
        <dbReference type="ARBA" id="ARBA00022452"/>
    </source>
</evidence>
<dbReference type="Pfam" id="PF17708">
    <property type="entry name" value="Gasdermin_C"/>
    <property type="match status" value="2"/>
</dbReference>
<keyword evidence="6" id="KW-0963">Cytoplasm</keyword>
<keyword evidence="12" id="KW-0175">Coiled coil</keyword>
<dbReference type="AlphaFoldDB" id="A0A250YJC1"/>
<evidence type="ECO:0000256" key="12">
    <source>
        <dbReference type="SAM" id="Coils"/>
    </source>
</evidence>
<keyword evidence="4" id="KW-1134">Transmembrane beta strand</keyword>
<evidence type="ECO:0000256" key="1">
    <source>
        <dbReference type="ARBA" id="ARBA00004514"/>
    </source>
</evidence>
<reference evidence="15" key="1">
    <citation type="journal article" date="2017" name="G3 (Bethesda)">
        <title>De Novo Genome and Transcriptome Assembly of the Canadian Beaver (Castor canadensis).</title>
        <authorList>
            <person name="Lok S."/>
            <person name="Paton T.A."/>
            <person name="Wang Z."/>
            <person name="Kaur G."/>
            <person name="Walker S."/>
            <person name="Yuen R.K."/>
            <person name="Sung W.W."/>
            <person name="Whitney J."/>
            <person name="Buchanan J.A."/>
            <person name="Trost B."/>
            <person name="Singh N."/>
            <person name="Apresto B."/>
            <person name="Chen N."/>
            <person name="Coole M."/>
            <person name="Dawson T.J."/>
            <person name="Ho K.Y."/>
            <person name="Hu Z."/>
            <person name="Pullenayegum S."/>
            <person name="Samler K."/>
            <person name="Shipstone A."/>
            <person name="Tsoi F."/>
            <person name="Wang T."/>
            <person name="Pereira S.L."/>
            <person name="Rostami P."/>
            <person name="Ryan C.A."/>
            <person name="Tong A.H."/>
            <person name="Ng K."/>
            <person name="Sundaravadanam Y."/>
            <person name="Simpson J.T."/>
            <person name="Lim B.K."/>
            <person name="Engstrom M.D."/>
            <person name="Dutton C.J."/>
            <person name="Kerr K.C."/>
            <person name="Franke M."/>
            <person name="Rapley W."/>
            <person name="Wintle R.F."/>
            <person name="Scherer S.W."/>
        </authorList>
    </citation>
    <scope>NUCLEOTIDE SEQUENCE</scope>
    <source>
        <strain evidence="15">Ward</strain>
        <tissue evidence="15">Leukocyte</tissue>
    </source>
</reference>
<evidence type="ECO:0000256" key="2">
    <source>
        <dbReference type="ARBA" id="ARBA00004651"/>
    </source>
</evidence>
<evidence type="ECO:0000256" key="3">
    <source>
        <dbReference type="ARBA" id="ARBA00009279"/>
    </source>
</evidence>
<evidence type="ECO:0000256" key="9">
    <source>
        <dbReference type="ARBA" id="ARBA00023136"/>
    </source>
</evidence>
<evidence type="ECO:0000256" key="7">
    <source>
        <dbReference type="ARBA" id="ARBA00022590"/>
    </source>
</evidence>
<dbReference type="GO" id="GO:0070269">
    <property type="term" value="P:pyroptotic inflammatory response"/>
    <property type="evidence" value="ECO:0007669"/>
    <property type="project" value="TreeGrafter"/>
</dbReference>
<proteinExistence type="inferred from homology"/>
<dbReference type="GO" id="GO:0001786">
    <property type="term" value="F:phosphatidylserine binding"/>
    <property type="evidence" value="ECO:0007669"/>
    <property type="project" value="TreeGrafter"/>
</dbReference>
<name>A0A250YJC1_CASCN</name>
<evidence type="ECO:0000256" key="8">
    <source>
        <dbReference type="ARBA" id="ARBA00022692"/>
    </source>
</evidence>
<protein>
    <submittedName>
        <fullName evidence="15">Gasdermin-D</fullName>
    </submittedName>
</protein>
<gene>
    <name evidence="15" type="primary">GSDMD</name>
</gene>
<dbReference type="Pfam" id="PF04598">
    <property type="entry name" value="Gasdermin"/>
    <property type="match status" value="1"/>
</dbReference>
<keyword evidence="10" id="KW-0564">Palmitate</keyword>
<keyword evidence="11" id="KW-0449">Lipoprotein</keyword>
<evidence type="ECO:0000313" key="15">
    <source>
        <dbReference type="EMBL" id="JAV43710.1"/>
    </source>
</evidence>
<feature type="domain" description="Gasdermin PUB" evidence="14">
    <location>
        <begin position="445"/>
        <end position="496"/>
    </location>
</feature>
<dbReference type="InterPro" id="IPR040460">
    <property type="entry name" value="Gasdermin_pore"/>
</dbReference>
<evidence type="ECO:0000259" key="14">
    <source>
        <dbReference type="Pfam" id="PF17708"/>
    </source>
</evidence>
<dbReference type="EMBL" id="GFFW01001078">
    <property type="protein sequence ID" value="JAV43710.1"/>
    <property type="molecule type" value="Transcribed_RNA"/>
</dbReference>
<comment type="similarity">
    <text evidence="3">Belongs to the gasdermin family.</text>
</comment>
<dbReference type="GO" id="GO:0042742">
    <property type="term" value="P:defense response to bacterium"/>
    <property type="evidence" value="ECO:0007669"/>
    <property type="project" value="TreeGrafter"/>
</dbReference>
<dbReference type="GO" id="GO:0012501">
    <property type="term" value="P:programmed cell death"/>
    <property type="evidence" value="ECO:0007669"/>
    <property type="project" value="UniProtKB-KW"/>
</dbReference>
<keyword evidence="8" id="KW-0812">Transmembrane</keyword>
<dbReference type="GO" id="GO:0005886">
    <property type="term" value="C:plasma membrane"/>
    <property type="evidence" value="ECO:0007669"/>
    <property type="project" value="UniProtKB-SubCell"/>
</dbReference>
<feature type="coiled-coil region" evidence="12">
    <location>
        <begin position="283"/>
        <end position="310"/>
    </location>
</feature>
<dbReference type="PANTHER" id="PTHR16399">
    <property type="entry name" value="GASDERMIN"/>
    <property type="match status" value="1"/>
</dbReference>